<evidence type="ECO:0000256" key="7">
    <source>
        <dbReference type="ARBA" id="ARBA00023136"/>
    </source>
</evidence>
<organism evidence="9 10">
    <name type="scientific">Aeromicrobium piscarium</name>
    <dbReference type="NCBI Taxonomy" id="2590901"/>
    <lineage>
        <taxon>Bacteria</taxon>
        <taxon>Bacillati</taxon>
        <taxon>Actinomycetota</taxon>
        <taxon>Actinomycetes</taxon>
        <taxon>Propionibacteriales</taxon>
        <taxon>Nocardioidaceae</taxon>
        <taxon>Aeromicrobium</taxon>
    </lineage>
</organism>
<dbReference type="PANTHER" id="PTHR30472:SF24">
    <property type="entry name" value="FERRIC ENTEROBACTIN TRANSPORT SYSTEM PERMEASE PROTEIN FEPG"/>
    <property type="match status" value="1"/>
</dbReference>
<proteinExistence type="inferred from homology"/>
<dbReference type="Gene3D" id="1.10.3470.10">
    <property type="entry name" value="ABC transporter involved in vitamin B12 uptake, BtuC"/>
    <property type="match status" value="1"/>
</dbReference>
<evidence type="ECO:0000256" key="6">
    <source>
        <dbReference type="ARBA" id="ARBA00022989"/>
    </source>
</evidence>
<keyword evidence="6 8" id="KW-1133">Transmembrane helix</keyword>
<evidence type="ECO:0000256" key="8">
    <source>
        <dbReference type="SAM" id="Phobius"/>
    </source>
</evidence>
<dbReference type="GO" id="GO:0022857">
    <property type="term" value="F:transmembrane transporter activity"/>
    <property type="evidence" value="ECO:0007669"/>
    <property type="project" value="InterPro"/>
</dbReference>
<feature type="transmembrane region" description="Helical" evidence="8">
    <location>
        <begin position="232"/>
        <end position="258"/>
    </location>
</feature>
<dbReference type="Pfam" id="PF01032">
    <property type="entry name" value="FecCD"/>
    <property type="match status" value="1"/>
</dbReference>
<feature type="transmembrane region" description="Helical" evidence="8">
    <location>
        <begin position="141"/>
        <end position="163"/>
    </location>
</feature>
<dbReference type="InterPro" id="IPR000522">
    <property type="entry name" value="ABC_transptr_permease_BtuC"/>
</dbReference>
<dbReference type="GO" id="GO:0033214">
    <property type="term" value="P:siderophore-iron import into cell"/>
    <property type="evidence" value="ECO:0007669"/>
    <property type="project" value="TreeGrafter"/>
</dbReference>
<gene>
    <name evidence="9" type="ORF">FNM00_13500</name>
</gene>
<dbReference type="InterPro" id="IPR037294">
    <property type="entry name" value="ABC_BtuC-like"/>
</dbReference>
<keyword evidence="4" id="KW-1003">Cell membrane</keyword>
<dbReference type="SUPFAM" id="SSF81345">
    <property type="entry name" value="ABC transporter involved in vitamin B12 uptake, BtuC"/>
    <property type="match status" value="1"/>
</dbReference>
<feature type="transmembrane region" description="Helical" evidence="8">
    <location>
        <begin position="115"/>
        <end position="134"/>
    </location>
</feature>
<keyword evidence="10" id="KW-1185">Reference proteome</keyword>
<feature type="transmembrane region" description="Helical" evidence="8">
    <location>
        <begin position="270"/>
        <end position="288"/>
    </location>
</feature>
<comment type="caution">
    <text evidence="9">The sequence shown here is derived from an EMBL/GenBank/DDBJ whole genome shotgun (WGS) entry which is preliminary data.</text>
</comment>
<dbReference type="PANTHER" id="PTHR30472">
    <property type="entry name" value="FERRIC ENTEROBACTIN TRANSPORT SYSTEM PERMEASE PROTEIN"/>
    <property type="match status" value="1"/>
</dbReference>
<keyword evidence="5 8" id="KW-0812">Transmembrane</keyword>
<keyword evidence="7 8" id="KW-0472">Membrane</keyword>
<accession>A0A554S6Z7</accession>
<name>A0A554S6Z7_9ACTN</name>
<dbReference type="OrthoDB" id="4455417at2"/>
<comment type="similarity">
    <text evidence="2">Belongs to the binding-protein-dependent transport system permease family. FecCD subfamily.</text>
</comment>
<evidence type="ECO:0000313" key="10">
    <source>
        <dbReference type="Proteomes" id="UP000316988"/>
    </source>
</evidence>
<evidence type="ECO:0000256" key="1">
    <source>
        <dbReference type="ARBA" id="ARBA00004651"/>
    </source>
</evidence>
<keyword evidence="3" id="KW-0813">Transport</keyword>
<evidence type="ECO:0000256" key="4">
    <source>
        <dbReference type="ARBA" id="ARBA00022475"/>
    </source>
</evidence>
<sequence length="325" mass="32863">MLRTRLTTALLLTVALLAAIVTLGFGDYPMSVSQVVRALVDPSTGFDHTVVVEWRLPRVVSALLVGACLGVSGAIFQSLTANPLGSPDVIGFSTGAYTGALIAMTVLGLGLGGATVGAIVGGLGTAAIVYVLAFRQGVLGFRLVVVGVGVTAMMSALNTWLLMRAQLEVALGAAIWGAGSFSLTNATDAWVLGGTLLLATATLRAVAPSLRQLELGDDTSRAHGVRVEPARLALLVIGVVLVAVPTALVGPIAFIALAAPQVAARITRSAGLPLIASAAVGALVLVLADGVAQHALPGGVPVGTVTVVIGGCYLVWLLAAETRRR</sequence>
<dbReference type="CDD" id="cd06550">
    <property type="entry name" value="TM_ABC_iron-siderophores_like"/>
    <property type="match status" value="1"/>
</dbReference>
<dbReference type="AlphaFoldDB" id="A0A554S6Z7"/>
<dbReference type="EMBL" id="VLNT01000011">
    <property type="protein sequence ID" value="TSD62137.1"/>
    <property type="molecule type" value="Genomic_DNA"/>
</dbReference>
<evidence type="ECO:0000256" key="5">
    <source>
        <dbReference type="ARBA" id="ARBA00022692"/>
    </source>
</evidence>
<dbReference type="Proteomes" id="UP000316988">
    <property type="component" value="Unassembled WGS sequence"/>
</dbReference>
<evidence type="ECO:0000256" key="3">
    <source>
        <dbReference type="ARBA" id="ARBA00022448"/>
    </source>
</evidence>
<comment type="subcellular location">
    <subcellularLocation>
        <location evidence="1">Cell membrane</location>
        <topology evidence="1">Multi-pass membrane protein</topology>
    </subcellularLocation>
</comment>
<feature type="transmembrane region" description="Helical" evidence="8">
    <location>
        <begin position="300"/>
        <end position="319"/>
    </location>
</feature>
<protein>
    <submittedName>
        <fullName evidence="9">Iron chelate uptake ABC transporter family permease subunit</fullName>
    </submittedName>
</protein>
<dbReference type="GO" id="GO:0005886">
    <property type="term" value="C:plasma membrane"/>
    <property type="evidence" value="ECO:0007669"/>
    <property type="project" value="UniProtKB-SubCell"/>
</dbReference>
<feature type="transmembrane region" description="Helical" evidence="8">
    <location>
        <begin position="89"/>
        <end position="109"/>
    </location>
</feature>
<evidence type="ECO:0000313" key="9">
    <source>
        <dbReference type="EMBL" id="TSD62137.1"/>
    </source>
</evidence>
<reference evidence="9 10" key="1">
    <citation type="submission" date="2019-07" db="EMBL/GenBank/DDBJ databases">
        <authorList>
            <person name="Zhao L.H."/>
        </authorList>
    </citation>
    <scope>NUCLEOTIDE SEQUENCE [LARGE SCALE GENOMIC DNA]</scope>
    <source>
        <strain evidence="9 10">Co35</strain>
    </source>
</reference>
<evidence type="ECO:0000256" key="2">
    <source>
        <dbReference type="ARBA" id="ARBA00007935"/>
    </source>
</evidence>
<feature type="transmembrane region" description="Helical" evidence="8">
    <location>
        <begin position="62"/>
        <end position="82"/>
    </location>
</feature>